<organism evidence="1 2">
    <name type="scientific">Rhodococcoides corynebacterioides</name>
    <dbReference type="NCBI Taxonomy" id="53972"/>
    <lineage>
        <taxon>Bacteria</taxon>
        <taxon>Bacillati</taxon>
        <taxon>Actinomycetota</taxon>
        <taxon>Actinomycetes</taxon>
        <taxon>Mycobacteriales</taxon>
        <taxon>Nocardiaceae</taxon>
        <taxon>Rhodococcoides</taxon>
    </lineage>
</organism>
<comment type="caution">
    <text evidence="1">The sequence shown here is derived from an EMBL/GenBank/DDBJ whole genome shotgun (WGS) entry which is preliminary data.</text>
</comment>
<sequence length="106" mass="11030">MTLDLSDSAASQCASACDRFIDELAVLVKLVGDSNWAAGFGTLPSGIALARKYSDLTHGPEGSLSSVLAAHITAVTNLREAFLEAGRGYQATEDDSTSRIGNTGPR</sequence>
<gene>
    <name evidence="1" type="ORF">JOE42_002473</name>
</gene>
<evidence type="ECO:0000313" key="1">
    <source>
        <dbReference type="EMBL" id="MBM7415740.1"/>
    </source>
</evidence>
<protein>
    <recommendedName>
        <fullName evidence="3">ESX-1 secretion-associated protein</fullName>
    </recommendedName>
</protein>
<dbReference type="RefSeq" id="WP_204868726.1">
    <property type="nucleotide sequence ID" value="NZ_JAFBBK010000001.1"/>
</dbReference>
<dbReference type="EMBL" id="JAFBBK010000001">
    <property type="protein sequence ID" value="MBM7415740.1"/>
    <property type="molecule type" value="Genomic_DNA"/>
</dbReference>
<accession>A0ABS2KUW5</accession>
<evidence type="ECO:0008006" key="3">
    <source>
        <dbReference type="Google" id="ProtNLM"/>
    </source>
</evidence>
<evidence type="ECO:0000313" key="2">
    <source>
        <dbReference type="Proteomes" id="UP000703038"/>
    </source>
</evidence>
<name>A0ABS2KUW5_9NOCA</name>
<dbReference type="Proteomes" id="UP000703038">
    <property type="component" value="Unassembled WGS sequence"/>
</dbReference>
<reference evidence="1 2" key="1">
    <citation type="submission" date="2021-01" db="EMBL/GenBank/DDBJ databases">
        <title>Genomics of switchgrass bacterial isolates.</title>
        <authorList>
            <person name="Shade A."/>
        </authorList>
    </citation>
    <scope>NUCLEOTIDE SEQUENCE [LARGE SCALE GENOMIC DNA]</scope>
    <source>
        <strain evidence="1 2">PvP111</strain>
    </source>
</reference>
<keyword evidence="2" id="KW-1185">Reference proteome</keyword>
<proteinExistence type="predicted"/>